<dbReference type="Pfam" id="PF01266">
    <property type="entry name" value="DAO"/>
    <property type="match status" value="1"/>
</dbReference>
<feature type="domain" description="FAD dependent oxidoreductase" evidence="6">
    <location>
        <begin position="17"/>
        <end position="302"/>
    </location>
</feature>
<dbReference type="PANTHER" id="PTHR42784:SF1">
    <property type="entry name" value="PYRANOSE 2-OXIDASE"/>
    <property type="match status" value="1"/>
</dbReference>
<dbReference type="InterPro" id="IPR006076">
    <property type="entry name" value="FAD-dep_OxRdtase"/>
</dbReference>
<keyword evidence="9" id="KW-1185">Reference proteome</keyword>
<dbReference type="RefSeq" id="WP_163959181.1">
    <property type="nucleotide sequence ID" value="NZ_BAAAES010000008.1"/>
</dbReference>
<organism evidence="8 9">
    <name type="scientific">Sphingomonas insulae</name>
    <dbReference type="NCBI Taxonomy" id="424800"/>
    <lineage>
        <taxon>Bacteria</taxon>
        <taxon>Pseudomonadati</taxon>
        <taxon>Pseudomonadota</taxon>
        <taxon>Alphaproteobacteria</taxon>
        <taxon>Sphingomonadales</taxon>
        <taxon>Sphingomonadaceae</taxon>
        <taxon>Sphingomonas</taxon>
    </lineage>
</organism>
<dbReference type="PANTHER" id="PTHR42784">
    <property type="entry name" value="PYRANOSE 2-OXIDASE"/>
    <property type="match status" value="1"/>
</dbReference>
<keyword evidence="3" id="KW-0285">Flavoprotein</keyword>
<comment type="similarity">
    <text evidence="2">Belongs to the GMC oxidoreductase family.</text>
</comment>
<name>A0ABN1HU75_9SPHN</name>
<reference evidence="8 9" key="1">
    <citation type="journal article" date="2019" name="Int. J. Syst. Evol. Microbiol.">
        <title>The Global Catalogue of Microorganisms (GCM) 10K type strain sequencing project: providing services to taxonomists for standard genome sequencing and annotation.</title>
        <authorList>
            <consortium name="The Broad Institute Genomics Platform"/>
            <consortium name="The Broad Institute Genome Sequencing Center for Infectious Disease"/>
            <person name="Wu L."/>
            <person name="Ma J."/>
        </authorList>
    </citation>
    <scope>NUCLEOTIDE SEQUENCE [LARGE SCALE GENOMIC DNA]</scope>
    <source>
        <strain evidence="8 9">JCM 14603</strain>
    </source>
</reference>
<dbReference type="EMBL" id="BAAAES010000008">
    <property type="protein sequence ID" value="GAA0666955.1"/>
    <property type="molecule type" value="Genomic_DNA"/>
</dbReference>
<accession>A0ABN1HU75</accession>
<evidence type="ECO:0000259" key="6">
    <source>
        <dbReference type="Pfam" id="PF01266"/>
    </source>
</evidence>
<gene>
    <name evidence="8" type="ORF">GCM10009102_16100</name>
</gene>
<dbReference type="InterPro" id="IPR036188">
    <property type="entry name" value="FAD/NAD-bd_sf"/>
</dbReference>
<comment type="cofactor">
    <cofactor evidence="1">
        <name>FAD</name>
        <dbReference type="ChEBI" id="CHEBI:57692"/>
    </cofactor>
</comment>
<dbReference type="InterPro" id="IPR007867">
    <property type="entry name" value="GMC_OxRtase_C"/>
</dbReference>
<evidence type="ECO:0000256" key="3">
    <source>
        <dbReference type="ARBA" id="ARBA00022630"/>
    </source>
</evidence>
<evidence type="ECO:0000259" key="7">
    <source>
        <dbReference type="Pfam" id="PF05199"/>
    </source>
</evidence>
<keyword evidence="4" id="KW-0274">FAD</keyword>
<evidence type="ECO:0000313" key="8">
    <source>
        <dbReference type="EMBL" id="GAA0666955.1"/>
    </source>
</evidence>
<dbReference type="Pfam" id="PF05199">
    <property type="entry name" value="GMC_oxred_C"/>
    <property type="match status" value="1"/>
</dbReference>
<keyword evidence="5" id="KW-0560">Oxidoreductase</keyword>
<dbReference type="InterPro" id="IPR051473">
    <property type="entry name" value="P2Ox-like"/>
</dbReference>
<sequence length="557" mass="60533">MIIDSKELDDGATLRADICIVGGGAVGIAMALALAGKGRDVLLVEAGGTVREDAIQKAYRGTVVDPALHSPLIDYRERRLGGTTTIWGGRCMPLDPIDFTRRAWIPASGWPIDADTLAPYYPAANRLCEAGAFDYRADSALRAGARAMIGGFAGTAYTTDRLERFSCPTDFGTRYRERLAAARDVRVVLKAAVQAIGLDPAGQRVATLTLRDPAGRTFTVTAGDVVLGAGGLETTRLLLASRDVHPHGIGNHHDVLGRYYMSHLAGTIGTVHFADPDRVWHGYDVAEDGTYCRRRLALGEDAQRDHRIGNFVARLHHPRIADPGHRTGVLSALFLGRMLVPRLYRQRLAGSGGNGLRDTVEHAINVARQPSAVARFAWQALVDRRLAERKFPSIVVVPRSGRYSLDFHAEQEPQHASRVYLGTERDAWGMPRLVADWRYSAGDVTTVKTALALLAEDLARGGCGRFDYDPDEVEREMTRYGAYPGHHIGLVRMGDDPRHSMVDPDCRIHGIANLYIAGAAVFPTSSQANPTLTAVALALRLADRLLAKPCREAGAVT</sequence>
<proteinExistence type="inferred from homology"/>
<feature type="domain" description="Glucose-methanol-choline oxidoreductase C-terminal" evidence="7">
    <location>
        <begin position="413"/>
        <end position="538"/>
    </location>
</feature>
<evidence type="ECO:0000256" key="1">
    <source>
        <dbReference type="ARBA" id="ARBA00001974"/>
    </source>
</evidence>
<evidence type="ECO:0000313" key="9">
    <source>
        <dbReference type="Proteomes" id="UP001500238"/>
    </source>
</evidence>
<dbReference type="Gene3D" id="3.50.50.60">
    <property type="entry name" value="FAD/NAD(P)-binding domain"/>
    <property type="match status" value="2"/>
</dbReference>
<evidence type="ECO:0000256" key="4">
    <source>
        <dbReference type="ARBA" id="ARBA00022827"/>
    </source>
</evidence>
<comment type="caution">
    <text evidence="8">The sequence shown here is derived from an EMBL/GenBank/DDBJ whole genome shotgun (WGS) entry which is preliminary data.</text>
</comment>
<evidence type="ECO:0000256" key="5">
    <source>
        <dbReference type="ARBA" id="ARBA00023002"/>
    </source>
</evidence>
<evidence type="ECO:0000256" key="2">
    <source>
        <dbReference type="ARBA" id="ARBA00010790"/>
    </source>
</evidence>
<protein>
    <submittedName>
        <fullName evidence="8">GMC family oxidoreductase</fullName>
    </submittedName>
</protein>
<dbReference type="SUPFAM" id="SSF51905">
    <property type="entry name" value="FAD/NAD(P)-binding domain"/>
    <property type="match status" value="1"/>
</dbReference>
<dbReference type="Proteomes" id="UP001500238">
    <property type="component" value="Unassembled WGS sequence"/>
</dbReference>